<comment type="similarity">
    <text evidence="4 5">Belongs to the peptidase S8 family.</text>
</comment>
<dbReference type="InterPro" id="IPR034054">
    <property type="entry name" value="Pep_S8_PrcA"/>
</dbReference>
<keyword evidence="8" id="KW-1185">Reference proteome</keyword>
<dbReference type="InterPro" id="IPR023827">
    <property type="entry name" value="Peptidase_S8_Asp-AS"/>
</dbReference>
<dbReference type="SUPFAM" id="SSF52743">
    <property type="entry name" value="Subtilisin-like"/>
    <property type="match status" value="1"/>
</dbReference>
<accession>A0ABQ2Z8K4</accession>
<dbReference type="PANTHER" id="PTHR42884:SF14">
    <property type="entry name" value="NEUROENDOCRINE CONVERTASE 1"/>
    <property type="match status" value="1"/>
</dbReference>
<dbReference type="InterPro" id="IPR008979">
    <property type="entry name" value="Galactose-bd-like_sf"/>
</dbReference>
<dbReference type="CDD" id="cd07498">
    <property type="entry name" value="Peptidases_S8_15"/>
    <property type="match status" value="1"/>
</dbReference>
<dbReference type="PROSITE" id="PS51829">
    <property type="entry name" value="P_HOMO_B"/>
    <property type="match status" value="1"/>
</dbReference>
<evidence type="ECO:0000313" key="8">
    <source>
        <dbReference type="Proteomes" id="UP000653056"/>
    </source>
</evidence>
<evidence type="ECO:0000313" key="7">
    <source>
        <dbReference type="EMBL" id="GGY07078.1"/>
    </source>
</evidence>
<comment type="caution">
    <text evidence="7">The sequence shown here is derived from an EMBL/GenBank/DDBJ whole genome shotgun (WGS) entry which is preliminary data.</text>
</comment>
<dbReference type="Pfam" id="PF00082">
    <property type="entry name" value="Peptidase_S8"/>
    <property type="match status" value="1"/>
</dbReference>
<feature type="active site" description="Charge relay system" evidence="4">
    <location>
        <position position="230"/>
    </location>
</feature>
<sequence>MDEIKLKRGSRDVIFRKLPHHFAVRLKQGKASSDAALESACGAPKAETHHIDSATVEKMDVFAVRDANQLEGTMDELRKAPLSDVVTHLYALDDTPGGGAIPTGTMTLQFKSDVSREERERVLETFGLEVLEELDFLPNGYTVRLTDASTENPLKIAAKLQSRPEIEVAEPDLSVQISFKHIPADTLYPQQWHLKNRGDRIGLTAGADVKAEEAWDHTRGSRDIVICIMDDGFDLEHSDFQVSGKIVAPRDFGDEDFDPSPGLEDDNHGTACAGVAIAEENGGGVVGLAPRCAFMPIRTSRWISDESIKTLFQYAIDHHADVISCSWSAGAWNFPLSAKMHGIIRKAATQGRRNGRGCVVLFAAGNESRPLDGEKDGQVSHQGFAMHPNVMAVGASNSLDKHSSYSNFGPELAFCAPSSGSPGRRIVTTDRRGVRGYSADDYTLGFGGTSSATPLAAGLAGLILALDPDLGSAEVKRIMMDTADKIDESNGDYTEGHSPLYGHGRINAGRAVGLVTGESEARLPRVLYMEHRVNRSIPDQGEIDDIITFPLEVDCRELEVNVQIRHTWRGDLRVLLMSPQGAEILLVDRTGGSQDDITLSLRSSDDPGLFSTVLGASASGEWRLRVMDMARQDVGVLARWGLAVTYG</sequence>
<dbReference type="Proteomes" id="UP000653056">
    <property type="component" value="Unassembled WGS sequence"/>
</dbReference>
<dbReference type="EMBL" id="BMXS01000027">
    <property type="protein sequence ID" value="GGY07078.1"/>
    <property type="molecule type" value="Genomic_DNA"/>
</dbReference>
<dbReference type="PROSITE" id="PS00136">
    <property type="entry name" value="SUBTILASE_ASP"/>
    <property type="match status" value="1"/>
</dbReference>
<keyword evidence="3 4" id="KW-0720">Serine protease</keyword>
<reference evidence="8" key="1">
    <citation type="journal article" date="2019" name="Int. J. Syst. Evol. Microbiol.">
        <title>The Global Catalogue of Microorganisms (GCM) 10K type strain sequencing project: providing services to taxonomists for standard genome sequencing and annotation.</title>
        <authorList>
            <consortium name="The Broad Institute Genomics Platform"/>
            <consortium name="The Broad Institute Genome Sequencing Center for Infectious Disease"/>
            <person name="Wu L."/>
            <person name="Ma J."/>
        </authorList>
    </citation>
    <scope>NUCLEOTIDE SEQUENCE [LARGE SCALE GENOMIC DNA]</scope>
    <source>
        <strain evidence="8">KCTC 22228</strain>
    </source>
</reference>
<evidence type="ECO:0000256" key="5">
    <source>
        <dbReference type="RuleBase" id="RU003355"/>
    </source>
</evidence>
<name>A0ABQ2Z8K4_9GAMM</name>
<evidence type="ECO:0000256" key="3">
    <source>
        <dbReference type="ARBA" id="ARBA00022825"/>
    </source>
</evidence>
<evidence type="ECO:0000256" key="2">
    <source>
        <dbReference type="ARBA" id="ARBA00022801"/>
    </source>
</evidence>
<feature type="active site" description="Charge relay system" evidence="4">
    <location>
        <position position="268"/>
    </location>
</feature>
<feature type="active site" description="Charge relay system" evidence="4">
    <location>
        <position position="450"/>
    </location>
</feature>
<feature type="domain" description="P/Homo B" evidence="6">
    <location>
        <begin position="522"/>
        <end position="647"/>
    </location>
</feature>
<dbReference type="InterPro" id="IPR000209">
    <property type="entry name" value="Peptidase_S8/S53_dom"/>
</dbReference>
<dbReference type="PRINTS" id="PR00723">
    <property type="entry name" value="SUBTILISIN"/>
</dbReference>
<dbReference type="PROSITE" id="PS00138">
    <property type="entry name" value="SUBTILASE_SER"/>
    <property type="match status" value="1"/>
</dbReference>
<dbReference type="RefSeq" id="WP_189472090.1">
    <property type="nucleotide sequence ID" value="NZ_BMXS01000027.1"/>
</dbReference>
<dbReference type="SUPFAM" id="SSF49785">
    <property type="entry name" value="Galactose-binding domain-like"/>
    <property type="match status" value="1"/>
</dbReference>
<dbReference type="Gene3D" id="3.40.50.200">
    <property type="entry name" value="Peptidase S8/S53 domain"/>
    <property type="match status" value="1"/>
</dbReference>
<gene>
    <name evidence="7" type="ORF">GCM10007160_38220</name>
</gene>
<dbReference type="Gene3D" id="2.60.120.260">
    <property type="entry name" value="Galactose-binding domain-like"/>
    <property type="match status" value="1"/>
</dbReference>
<protein>
    <recommendedName>
        <fullName evidence="6">P/Homo B domain-containing protein</fullName>
    </recommendedName>
</protein>
<organism evidence="7 8">
    <name type="scientific">Litchfieldella qijiaojingensis</name>
    <dbReference type="NCBI Taxonomy" id="980347"/>
    <lineage>
        <taxon>Bacteria</taxon>
        <taxon>Pseudomonadati</taxon>
        <taxon>Pseudomonadota</taxon>
        <taxon>Gammaproteobacteria</taxon>
        <taxon>Oceanospirillales</taxon>
        <taxon>Halomonadaceae</taxon>
        <taxon>Litchfieldella</taxon>
    </lineage>
</organism>
<dbReference type="InterPro" id="IPR036852">
    <property type="entry name" value="Peptidase_S8/S53_dom_sf"/>
</dbReference>
<dbReference type="InterPro" id="IPR002884">
    <property type="entry name" value="P_dom"/>
</dbReference>
<dbReference type="InterPro" id="IPR015500">
    <property type="entry name" value="Peptidase_S8_subtilisin-rel"/>
</dbReference>
<keyword evidence="1 4" id="KW-0645">Protease</keyword>
<evidence type="ECO:0000256" key="1">
    <source>
        <dbReference type="ARBA" id="ARBA00022670"/>
    </source>
</evidence>
<dbReference type="PANTHER" id="PTHR42884">
    <property type="entry name" value="PROPROTEIN CONVERTASE SUBTILISIN/KEXIN-RELATED"/>
    <property type="match status" value="1"/>
</dbReference>
<evidence type="ECO:0000256" key="4">
    <source>
        <dbReference type="PROSITE-ProRule" id="PRU01240"/>
    </source>
</evidence>
<proteinExistence type="inferred from homology"/>
<dbReference type="Pfam" id="PF01483">
    <property type="entry name" value="P_proprotein"/>
    <property type="match status" value="1"/>
</dbReference>
<dbReference type="PROSITE" id="PS51892">
    <property type="entry name" value="SUBTILASE"/>
    <property type="match status" value="1"/>
</dbReference>
<evidence type="ECO:0000259" key="6">
    <source>
        <dbReference type="PROSITE" id="PS51829"/>
    </source>
</evidence>
<keyword evidence="2 4" id="KW-0378">Hydrolase</keyword>
<dbReference type="InterPro" id="IPR023828">
    <property type="entry name" value="Peptidase_S8_Ser-AS"/>
</dbReference>